<evidence type="ECO:0000313" key="5">
    <source>
        <dbReference type="EMBL" id="XDJ46698.1"/>
    </source>
</evidence>
<dbReference type="CDD" id="cd05233">
    <property type="entry name" value="SDR_c"/>
    <property type="match status" value="1"/>
</dbReference>
<gene>
    <name evidence="6" type="ORF">ABRY94_11395</name>
    <name evidence="5" type="ORF">ABRZ04_10210</name>
    <name evidence="7" type="ORF">ABRZ07_09000</name>
</gene>
<dbReference type="EMBL" id="CP158267">
    <property type="protein sequence ID" value="XDJ79053.1"/>
    <property type="molecule type" value="Genomic_DNA"/>
</dbReference>
<feature type="domain" description="Ketoreductase" evidence="4">
    <location>
        <begin position="11"/>
        <end position="191"/>
    </location>
</feature>
<reference evidence="6" key="1">
    <citation type="submission" date="2024-05" db="EMBL/GenBank/DDBJ databases">
        <authorList>
            <person name="Luo Y.-C."/>
            <person name="Nicholds J."/>
            <person name="Mortimer T."/>
            <person name="Maboni G."/>
        </authorList>
    </citation>
    <scope>NUCLEOTIDE SEQUENCE</scope>
    <source>
        <strain evidence="7">141555</strain>
        <strain evidence="6">144863</strain>
        <strain evidence="5">151836</strain>
    </source>
</reference>
<protein>
    <submittedName>
        <fullName evidence="6">SDR family oxidoreductase</fullName>
    </submittedName>
</protein>
<dbReference type="InterPro" id="IPR002347">
    <property type="entry name" value="SDR_fam"/>
</dbReference>
<organism evidence="6">
    <name type="scientific">Castellaniella ginsengisoli</name>
    <dbReference type="NCBI Taxonomy" id="546114"/>
    <lineage>
        <taxon>Bacteria</taxon>
        <taxon>Pseudomonadati</taxon>
        <taxon>Pseudomonadota</taxon>
        <taxon>Betaproteobacteria</taxon>
        <taxon>Burkholderiales</taxon>
        <taxon>Alcaligenaceae</taxon>
        <taxon>Castellaniella</taxon>
    </lineage>
</organism>
<dbReference type="Gene3D" id="3.40.50.720">
    <property type="entry name" value="NAD(P)-binding Rossmann-like Domain"/>
    <property type="match status" value="1"/>
</dbReference>
<evidence type="ECO:0000256" key="3">
    <source>
        <dbReference type="RuleBase" id="RU000363"/>
    </source>
</evidence>
<evidence type="ECO:0000256" key="1">
    <source>
        <dbReference type="ARBA" id="ARBA00006484"/>
    </source>
</evidence>
<evidence type="ECO:0000256" key="2">
    <source>
        <dbReference type="ARBA" id="ARBA00023002"/>
    </source>
</evidence>
<accession>A0AB39EPJ8</accession>
<dbReference type="RefSeq" id="WP_368639424.1">
    <property type="nucleotide sequence ID" value="NZ_CP158254.1"/>
</dbReference>
<dbReference type="InterPro" id="IPR036291">
    <property type="entry name" value="NAD(P)-bd_dom_sf"/>
</dbReference>
<comment type="similarity">
    <text evidence="1 3">Belongs to the short-chain dehydrogenases/reductases (SDR) family.</text>
</comment>
<dbReference type="SUPFAM" id="SSF51735">
    <property type="entry name" value="NAD(P)-binding Rossmann-fold domains"/>
    <property type="match status" value="1"/>
</dbReference>
<dbReference type="InterPro" id="IPR057326">
    <property type="entry name" value="KR_dom"/>
</dbReference>
<dbReference type="PRINTS" id="PR00080">
    <property type="entry name" value="SDRFAMILY"/>
</dbReference>
<dbReference type="PANTHER" id="PTHR43669:SF3">
    <property type="entry name" value="ALCOHOL DEHYDROGENASE, PUTATIVE (AFU_ORTHOLOGUE AFUA_3G03445)-RELATED"/>
    <property type="match status" value="1"/>
</dbReference>
<dbReference type="GO" id="GO:0016491">
    <property type="term" value="F:oxidoreductase activity"/>
    <property type="evidence" value="ECO:0007669"/>
    <property type="project" value="UniProtKB-KW"/>
</dbReference>
<sequence>MQDDSIPLSGRVVLVTGAGSGLGAALCERLGTERAHVAALDINEHKVREVAGRLCAQGADIHAHVADVGEAGAVRRVLDAVLDRHGRLDAVVNCAAIDVTAPVAQIDEATWERVLRTNLTGPFVVSRQACGVLPRGGQIVNVASTAARRAWPNACAYHASKWGLMGLTQALHAELRPAGIKVSAVIAGGMRTPFLLDRFPDIDVGTLQEPSRVARAICCVLTQPEDSVIPEIMVLPMRETSWP</sequence>
<proteinExistence type="inferred from homology"/>
<dbReference type="EMBL" id="CP158254">
    <property type="protein sequence ID" value="XDJ46698.1"/>
    <property type="molecule type" value="Genomic_DNA"/>
</dbReference>
<dbReference type="Pfam" id="PF00106">
    <property type="entry name" value="adh_short"/>
    <property type="match status" value="1"/>
</dbReference>
<dbReference type="PANTHER" id="PTHR43669">
    <property type="entry name" value="5-KETO-D-GLUCONATE 5-REDUCTASE"/>
    <property type="match status" value="1"/>
</dbReference>
<keyword evidence="2" id="KW-0560">Oxidoreductase</keyword>
<evidence type="ECO:0000313" key="7">
    <source>
        <dbReference type="EMBL" id="XDJ79053.1"/>
    </source>
</evidence>
<dbReference type="AlphaFoldDB" id="A0AB39EPJ8"/>
<dbReference type="EMBL" id="CP158262">
    <property type="protein sequence ID" value="XDJ68675.1"/>
    <property type="molecule type" value="Genomic_DNA"/>
</dbReference>
<name>A0AB39EPJ8_9BURK</name>
<dbReference type="SMART" id="SM00822">
    <property type="entry name" value="PKS_KR"/>
    <property type="match status" value="1"/>
</dbReference>
<evidence type="ECO:0000259" key="4">
    <source>
        <dbReference type="SMART" id="SM00822"/>
    </source>
</evidence>
<evidence type="ECO:0000313" key="6">
    <source>
        <dbReference type="EMBL" id="XDJ68675.1"/>
    </source>
</evidence>
<dbReference type="PRINTS" id="PR00081">
    <property type="entry name" value="GDHRDH"/>
</dbReference>